<evidence type="ECO:0000259" key="1">
    <source>
        <dbReference type="Pfam" id="PF00144"/>
    </source>
</evidence>
<dbReference type="Proteomes" id="UP000029736">
    <property type="component" value="Unassembled WGS sequence"/>
</dbReference>
<dbReference type="EMBL" id="JPOS01000039">
    <property type="protein sequence ID" value="KGE87067.1"/>
    <property type="molecule type" value="Genomic_DNA"/>
</dbReference>
<dbReference type="SUPFAM" id="SSF56601">
    <property type="entry name" value="beta-lactamase/transpeptidase-like"/>
    <property type="match status" value="1"/>
</dbReference>
<dbReference type="InterPro" id="IPR012338">
    <property type="entry name" value="Beta-lactam/transpept-like"/>
</dbReference>
<evidence type="ECO:0000313" key="3">
    <source>
        <dbReference type="Proteomes" id="UP000029736"/>
    </source>
</evidence>
<accession>A0A098S7J5</accession>
<dbReference type="RefSeq" id="WP_044223762.1">
    <property type="nucleotide sequence ID" value="NZ_JBKAGJ010000008.1"/>
</dbReference>
<evidence type="ECO:0000313" key="2">
    <source>
        <dbReference type="EMBL" id="KGE87067.1"/>
    </source>
</evidence>
<name>A0A098S7J5_9BACT</name>
<dbReference type="PANTHER" id="PTHR43283">
    <property type="entry name" value="BETA-LACTAMASE-RELATED"/>
    <property type="match status" value="1"/>
</dbReference>
<gene>
    <name evidence="2" type="ORF">IX84_18835</name>
</gene>
<dbReference type="Pfam" id="PF00144">
    <property type="entry name" value="Beta-lactamase"/>
    <property type="match status" value="1"/>
</dbReference>
<dbReference type="STRING" id="1524460.IX84_18835"/>
<feature type="domain" description="Beta-lactamase-related" evidence="1">
    <location>
        <begin position="32"/>
        <end position="358"/>
    </location>
</feature>
<dbReference type="Gene3D" id="3.40.710.10">
    <property type="entry name" value="DD-peptidase/beta-lactamase superfamily"/>
    <property type="match status" value="1"/>
</dbReference>
<protein>
    <recommendedName>
        <fullName evidence="1">Beta-lactamase-related domain-containing protein</fullName>
    </recommendedName>
</protein>
<dbReference type="PROSITE" id="PS51257">
    <property type="entry name" value="PROKAR_LIPOPROTEIN"/>
    <property type="match status" value="1"/>
</dbReference>
<reference evidence="2 3" key="1">
    <citation type="journal article" date="2014" name="Int. J. Syst. Evol. Microbiol.">
        <title>Phaeodactylibacter xiamenensis gen. nov., sp. nov., a member of the family Saprospiraceae isolated from the marine alga Phaeodactylum tricornutum.</title>
        <authorList>
            <person name="Chen Z.Jr."/>
            <person name="Lei X."/>
            <person name="Lai Q."/>
            <person name="Li Y."/>
            <person name="Zhang B."/>
            <person name="Zhang J."/>
            <person name="Zhang H."/>
            <person name="Yang L."/>
            <person name="Zheng W."/>
            <person name="Tian Y."/>
            <person name="Yu Z."/>
            <person name="Xu H.Jr."/>
            <person name="Zheng T."/>
        </authorList>
    </citation>
    <scope>NUCLEOTIDE SEQUENCE [LARGE SCALE GENOMIC DNA]</scope>
    <source>
        <strain evidence="2 3">KD52</strain>
    </source>
</reference>
<proteinExistence type="predicted"/>
<dbReference type="InterPro" id="IPR001466">
    <property type="entry name" value="Beta-lactam-related"/>
</dbReference>
<dbReference type="InterPro" id="IPR050789">
    <property type="entry name" value="Diverse_Enzym_Activities"/>
</dbReference>
<dbReference type="PANTHER" id="PTHR43283:SF18">
    <property type="match status" value="1"/>
</dbReference>
<keyword evidence="3" id="KW-1185">Reference proteome</keyword>
<dbReference type="AlphaFoldDB" id="A0A098S7J5"/>
<dbReference type="OrthoDB" id="9793489at2"/>
<organism evidence="2 3">
    <name type="scientific">Phaeodactylibacter xiamenensis</name>
    <dbReference type="NCBI Taxonomy" id="1524460"/>
    <lineage>
        <taxon>Bacteria</taxon>
        <taxon>Pseudomonadati</taxon>
        <taxon>Bacteroidota</taxon>
        <taxon>Saprospiria</taxon>
        <taxon>Saprospirales</taxon>
        <taxon>Haliscomenobacteraceae</taxon>
        <taxon>Phaeodactylibacter</taxon>
    </lineage>
</organism>
<comment type="caution">
    <text evidence="2">The sequence shown here is derived from an EMBL/GenBank/DDBJ whole genome shotgun (WGS) entry which is preliminary data.</text>
</comment>
<sequence>MKKLGIIPALLLLLLTVGCREEAIEINSIEDFEAFLEAEMDEQNIPAAAVLIFRGEEVLYEKYAGFSNLEQEVALQPDHLFLTASISKVVTATALLQLYDEDAFELDDPVNDYLPFEVNVPGYTQSITFRMLLTHTSGIADNDSVMDEQYYYGEDPPVSLSFFIENYLSQGGQFYDADENFYDFEPGTDYEYSNIGSALIGVLVEEISGLDFNDYCKAAIFSPLQLSHTSWRLDEILGRIVTPYDDIGGQNEPIAHYTNADYPNGGLRTTARDLHKIAAAIASDGQLAGVSLLKPATAQAMMTPQIAEIDDEVGLHLFELYKPDALWGHDGGEQGVATIMGFNRSAKTGVIILTNQGEAYLEDLFVGAYQLGVKL</sequence>